<dbReference type="SUPFAM" id="SSF158997">
    <property type="entry name" value="Trm112p-like"/>
    <property type="match status" value="1"/>
</dbReference>
<evidence type="ECO:0000313" key="2">
    <source>
        <dbReference type="Proteomes" id="UP000658258"/>
    </source>
</evidence>
<organism evidence="1 2">
    <name type="scientific">Roseivirga thermotolerans</name>
    <dbReference type="NCBI Taxonomy" id="1758176"/>
    <lineage>
        <taxon>Bacteria</taxon>
        <taxon>Pseudomonadati</taxon>
        <taxon>Bacteroidota</taxon>
        <taxon>Cytophagia</taxon>
        <taxon>Cytophagales</taxon>
        <taxon>Roseivirgaceae</taxon>
        <taxon>Roseivirga</taxon>
    </lineage>
</organism>
<dbReference type="Gene3D" id="2.20.25.10">
    <property type="match status" value="1"/>
</dbReference>
<proteinExistence type="predicted"/>
<dbReference type="InterPro" id="IPR005651">
    <property type="entry name" value="Trm112-like"/>
</dbReference>
<keyword evidence="2" id="KW-1185">Reference proteome</keyword>
<reference evidence="2" key="1">
    <citation type="journal article" date="2019" name="Int. J. Syst. Evol. Microbiol.">
        <title>The Global Catalogue of Microorganisms (GCM) 10K type strain sequencing project: providing services to taxonomists for standard genome sequencing and annotation.</title>
        <authorList>
            <consortium name="The Broad Institute Genomics Platform"/>
            <consortium name="The Broad Institute Genome Sequencing Center for Infectious Disease"/>
            <person name="Wu L."/>
            <person name="Ma J."/>
        </authorList>
    </citation>
    <scope>NUCLEOTIDE SEQUENCE [LARGE SCALE GENOMIC DNA]</scope>
    <source>
        <strain evidence="2">CGMCC 1.15111</strain>
    </source>
</reference>
<dbReference type="Pfam" id="PF03966">
    <property type="entry name" value="Trm112p"/>
    <property type="match status" value="1"/>
</dbReference>
<name>A0ABQ3I207_9BACT</name>
<gene>
    <name evidence="1" type="ORF">GCM10011340_01050</name>
</gene>
<protein>
    <recommendedName>
        <fullName evidence="3">Trm112 family protein</fullName>
    </recommendedName>
</protein>
<sequence length="94" mass="10979">MQKSMLKKLCCPIDKSDLHIDIYNEDETGEVLEGLMVCPTCKRYYPIIYSIPIMTPDEYRQKALEAPMMERWGIDVGKEENGTFLLENHRPLLK</sequence>
<dbReference type="Proteomes" id="UP000658258">
    <property type="component" value="Unassembled WGS sequence"/>
</dbReference>
<evidence type="ECO:0000313" key="1">
    <source>
        <dbReference type="EMBL" id="GHE50843.1"/>
    </source>
</evidence>
<comment type="caution">
    <text evidence="1">The sequence shown here is derived from an EMBL/GenBank/DDBJ whole genome shotgun (WGS) entry which is preliminary data.</text>
</comment>
<evidence type="ECO:0008006" key="3">
    <source>
        <dbReference type="Google" id="ProtNLM"/>
    </source>
</evidence>
<dbReference type="RefSeq" id="WP_189628235.1">
    <property type="nucleotide sequence ID" value="NZ_JASHKE010000015.1"/>
</dbReference>
<accession>A0ABQ3I207</accession>
<dbReference type="EMBL" id="BNAG01000001">
    <property type="protein sequence ID" value="GHE50843.1"/>
    <property type="molecule type" value="Genomic_DNA"/>
</dbReference>